<dbReference type="Gene3D" id="3.30.70.330">
    <property type="match status" value="2"/>
</dbReference>
<dbReference type="InterPro" id="IPR000504">
    <property type="entry name" value="RRM_dom"/>
</dbReference>
<keyword evidence="6" id="KW-1185">Reference proteome</keyword>
<keyword evidence="1 2" id="KW-0694">RNA-binding</keyword>
<evidence type="ECO:0000259" key="4">
    <source>
        <dbReference type="PROSITE" id="PS50102"/>
    </source>
</evidence>
<organism evidence="5 6">
    <name type="scientific">Pachysolen tannophilus NRRL Y-2460</name>
    <dbReference type="NCBI Taxonomy" id="669874"/>
    <lineage>
        <taxon>Eukaryota</taxon>
        <taxon>Fungi</taxon>
        <taxon>Dikarya</taxon>
        <taxon>Ascomycota</taxon>
        <taxon>Saccharomycotina</taxon>
        <taxon>Pichiomycetes</taxon>
        <taxon>Pachysolenaceae</taxon>
        <taxon>Pachysolen</taxon>
    </lineage>
</organism>
<dbReference type="GO" id="GO:0003723">
    <property type="term" value="F:RNA binding"/>
    <property type="evidence" value="ECO:0007669"/>
    <property type="project" value="UniProtKB-UniRule"/>
</dbReference>
<dbReference type="InterPro" id="IPR035979">
    <property type="entry name" value="RBD_domain_sf"/>
</dbReference>
<sequence>MSVKNNTLSPVIETVGDESEITNIDELVFNPRSKVKQFTETMSSRIPDPMLSSDEESEDDDENDAYDNNIMNLSDDSNDYYVYGKADLDYSSGDNSFDTTNFRGRPSSCVFVASLAAAMSDDHLCISVTKHFKKWGKLAMVKVLRDPSNRPYAFVQYTNDEDAKRALKGAQHSILDGRAIRCEPARVNRTLYVATTSDAALKEVDIRKNLEIFGEIEQLVGIGSLDKTMFSATKRNGYNNYNNNNNSNNNNNNNINNNNNPNSGHRAWFCKFVYRDDAIRAYADLRVKPFWIVEWAQNLDAVDKPSGDEIAEVTIDKFSIFVGQLSAKVTKEKLLQRFKRHGKIAESNLISRQQNTFAFIKYETEVAAAAAVERENHAMLLDKTMHVQYREMHHHVKKRSQASKAPSLLNLAPPPVNLPVRRASTGSILKPSAAPSVPQISTIPLRNQMGNFGFQDQAVSGPNNNSKTYSFNNYNNSNNKAMSASHNCGNQSSSTFSEKYASTNFNDDESLHGICSNQFISEPTAYSFRSSNFSSMRESDQLRTPTEMRTANGTISEPKSPTPSPTVRTANSTSVAKTLYSPTTVSGEHAEEGKNESESTNNLTRQTTINANNNFMPNAASVPYYYYLPSSQVDMYGNYADVTKLPPNSYYYYNPPNYQYYYADATIPGAADTYSPYNFMYYSTAIANPPKVNHGVNKPPSKSKNRV</sequence>
<feature type="domain" description="RRM" evidence="4">
    <location>
        <begin position="318"/>
        <end position="392"/>
    </location>
</feature>
<dbReference type="SMART" id="SM00360">
    <property type="entry name" value="RRM"/>
    <property type="match status" value="2"/>
</dbReference>
<dbReference type="InterPro" id="IPR012677">
    <property type="entry name" value="Nucleotide-bd_a/b_plait_sf"/>
</dbReference>
<dbReference type="PANTHER" id="PTHR21245">
    <property type="entry name" value="HETEROGENEOUS NUCLEAR RIBONUCLEOPROTEIN"/>
    <property type="match status" value="1"/>
</dbReference>
<gene>
    <name evidence="5" type="ORF">PACTADRAFT_32211</name>
</gene>
<dbReference type="PROSITE" id="PS50102">
    <property type="entry name" value="RRM"/>
    <property type="match status" value="2"/>
</dbReference>
<evidence type="ECO:0000256" key="2">
    <source>
        <dbReference type="PROSITE-ProRule" id="PRU00176"/>
    </source>
</evidence>
<feature type="compositionally biased region" description="Polar residues" evidence="3">
    <location>
        <begin position="531"/>
        <end position="586"/>
    </location>
</feature>
<feature type="compositionally biased region" description="Basic and acidic residues" evidence="3">
    <location>
        <begin position="588"/>
        <end position="597"/>
    </location>
</feature>
<feature type="region of interest" description="Disordered" evidence="3">
    <location>
        <begin position="236"/>
        <end position="260"/>
    </location>
</feature>
<dbReference type="Pfam" id="PF00076">
    <property type="entry name" value="RRM_1"/>
    <property type="match status" value="2"/>
</dbReference>
<dbReference type="SUPFAM" id="SSF54928">
    <property type="entry name" value="RNA-binding domain, RBD"/>
    <property type="match status" value="2"/>
</dbReference>
<feature type="compositionally biased region" description="Acidic residues" evidence="3">
    <location>
        <begin position="53"/>
        <end position="65"/>
    </location>
</feature>
<protein>
    <recommendedName>
        <fullName evidence="4">RRM domain-containing protein</fullName>
    </recommendedName>
</protein>
<dbReference type="EMBL" id="KV454012">
    <property type="protein sequence ID" value="ODV96714.1"/>
    <property type="molecule type" value="Genomic_DNA"/>
</dbReference>
<dbReference type="Proteomes" id="UP000094236">
    <property type="component" value="Unassembled WGS sequence"/>
</dbReference>
<dbReference type="AlphaFoldDB" id="A0A1E4TYA9"/>
<feature type="domain" description="RRM" evidence="4">
    <location>
        <begin position="108"/>
        <end position="198"/>
    </location>
</feature>
<dbReference type="InterPro" id="IPR034352">
    <property type="entry name" value="Rim4_RRM1"/>
</dbReference>
<feature type="region of interest" description="Disordered" evidence="3">
    <location>
        <begin position="39"/>
        <end position="69"/>
    </location>
</feature>
<dbReference type="CDD" id="cd12453">
    <property type="entry name" value="RRM1_RIM4_like"/>
    <property type="match status" value="1"/>
</dbReference>
<feature type="region of interest" description="Disordered" evidence="3">
    <location>
        <begin position="531"/>
        <end position="602"/>
    </location>
</feature>
<evidence type="ECO:0000313" key="5">
    <source>
        <dbReference type="EMBL" id="ODV96714.1"/>
    </source>
</evidence>
<proteinExistence type="predicted"/>
<accession>A0A1E4TYA9</accession>
<dbReference type="STRING" id="669874.A0A1E4TYA9"/>
<dbReference type="OrthoDB" id="410044at2759"/>
<evidence type="ECO:0000313" key="6">
    <source>
        <dbReference type="Proteomes" id="UP000094236"/>
    </source>
</evidence>
<name>A0A1E4TYA9_PACTA</name>
<evidence type="ECO:0000256" key="1">
    <source>
        <dbReference type="ARBA" id="ARBA00022884"/>
    </source>
</evidence>
<reference evidence="6" key="1">
    <citation type="submission" date="2016-05" db="EMBL/GenBank/DDBJ databases">
        <title>Comparative genomics of biotechnologically important yeasts.</title>
        <authorList>
            <consortium name="DOE Joint Genome Institute"/>
            <person name="Riley R."/>
            <person name="Haridas S."/>
            <person name="Wolfe K.H."/>
            <person name="Lopes M.R."/>
            <person name="Hittinger C.T."/>
            <person name="Goker M."/>
            <person name="Salamov A."/>
            <person name="Wisecaver J."/>
            <person name="Long T.M."/>
            <person name="Aerts A.L."/>
            <person name="Barry K."/>
            <person name="Choi C."/>
            <person name="Clum A."/>
            <person name="Coughlan A.Y."/>
            <person name="Deshpande S."/>
            <person name="Douglass A.P."/>
            <person name="Hanson S.J."/>
            <person name="Klenk H.-P."/>
            <person name="Labutti K."/>
            <person name="Lapidus A."/>
            <person name="Lindquist E."/>
            <person name="Lipzen A."/>
            <person name="Meier-Kolthoff J.P."/>
            <person name="Ohm R.A."/>
            <person name="Otillar R.P."/>
            <person name="Pangilinan J."/>
            <person name="Peng Y."/>
            <person name="Rokas A."/>
            <person name="Rosa C.A."/>
            <person name="Scheuner C."/>
            <person name="Sibirny A.A."/>
            <person name="Slot J.C."/>
            <person name="Stielow J.B."/>
            <person name="Sun H."/>
            <person name="Kurtzman C.P."/>
            <person name="Blackwell M."/>
            <person name="Grigoriev I.V."/>
            <person name="Jeffries T.W."/>
        </authorList>
    </citation>
    <scope>NUCLEOTIDE SEQUENCE [LARGE SCALE GENOMIC DNA]</scope>
    <source>
        <strain evidence="6">NRRL Y-2460</strain>
    </source>
</reference>
<evidence type="ECO:0000256" key="3">
    <source>
        <dbReference type="SAM" id="MobiDB-lite"/>
    </source>
</evidence>